<dbReference type="GO" id="GO:0044550">
    <property type="term" value="P:secondary metabolite biosynthetic process"/>
    <property type="evidence" value="ECO:0007669"/>
    <property type="project" value="TreeGrafter"/>
</dbReference>
<dbReference type="InterPro" id="IPR013747">
    <property type="entry name" value="ACP_syn_III_C"/>
</dbReference>
<dbReference type="EC" id="2.3.1.180" evidence="3 12"/>
<name>A0A7C4CBS4_UNCW3</name>
<dbReference type="EMBL" id="DSUT01000143">
    <property type="protein sequence ID" value="HGK28645.1"/>
    <property type="molecule type" value="Genomic_DNA"/>
</dbReference>
<comment type="domain">
    <text evidence="12">The last Arg residue of the ACP-binding site is essential for the weak association between ACP/AcpP and FabH.</text>
</comment>
<keyword evidence="5 12" id="KW-0444">Lipid biosynthesis</keyword>
<evidence type="ECO:0000256" key="7">
    <source>
        <dbReference type="ARBA" id="ARBA00022832"/>
    </source>
</evidence>
<dbReference type="Gene3D" id="3.40.47.10">
    <property type="match status" value="1"/>
</dbReference>
<feature type="domain" description="Beta-ketoacyl-[acyl-carrier-protein] synthase III N-terminal" evidence="14">
    <location>
        <begin position="107"/>
        <end position="185"/>
    </location>
</feature>
<evidence type="ECO:0000259" key="13">
    <source>
        <dbReference type="Pfam" id="PF08541"/>
    </source>
</evidence>
<dbReference type="InterPro" id="IPR013751">
    <property type="entry name" value="ACP_syn_III_N"/>
</dbReference>
<dbReference type="InterPro" id="IPR004655">
    <property type="entry name" value="FabH"/>
</dbReference>
<accession>A0A7C4CBS4</accession>
<dbReference type="GO" id="GO:0005737">
    <property type="term" value="C:cytoplasm"/>
    <property type="evidence" value="ECO:0007669"/>
    <property type="project" value="UniProtKB-SubCell"/>
</dbReference>
<keyword evidence="4 12" id="KW-0963">Cytoplasm</keyword>
<evidence type="ECO:0000256" key="11">
    <source>
        <dbReference type="ARBA" id="ARBA00051096"/>
    </source>
</evidence>
<sequence>MKSLKLVGTGSEMPSRVLTNYDLEKMVDTTDAWILERTGIRERRIADADTATSDLVAIALEKACRQAQTRPADLDTIIVATSTPDTVYPATACWVQRRLGIAGAAAFDVSAGCSGFLFALEIAANLVQAGTASRVGVAGGEVMSKVVNWQDRSTCVLFGDGAGAAVVVPGDGHSGLLASNWGCDGSLAPLLYQPAGGTRLPATAQTVAARQHSVHMEGNQVFRHAVRAMGGAAMQALKDADLDRDDVALLIPHQANMRIMEAVRERVGIPPERMFSVLERYGNMSAATIPVALDEAREQGRLRDGDIVLMAAFGTGFTWAAAALRW</sequence>
<keyword evidence="9 12" id="KW-0275">Fatty acid biosynthesis</keyword>
<evidence type="ECO:0000313" key="15">
    <source>
        <dbReference type="EMBL" id="HGK28645.1"/>
    </source>
</evidence>
<feature type="region of interest" description="ACP-binding" evidence="12">
    <location>
        <begin position="254"/>
        <end position="258"/>
    </location>
</feature>
<dbReference type="Pfam" id="PF08545">
    <property type="entry name" value="ACP_syn_III"/>
    <property type="match status" value="1"/>
</dbReference>
<dbReference type="GO" id="GO:0033818">
    <property type="term" value="F:beta-ketoacyl-acyl-carrier-protein synthase III activity"/>
    <property type="evidence" value="ECO:0007669"/>
    <property type="project" value="UniProtKB-UniRule"/>
</dbReference>
<dbReference type="GO" id="GO:0006633">
    <property type="term" value="P:fatty acid biosynthetic process"/>
    <property type="evidence" value="ECO:0007669"/>
    <property type="project" value="UniProtKB-UniRule"/>
</dbReference>
<feature type="active site" evidence="12">
    <location>
        <position position="283"/>
    </location>
</feature>
<evidence type="ECO:0000256" key="5">
    <source>
        <dbReference type="ARBA" id="ARBA00022516"/>
    </source>
</evidence>
<dbReference type="FunFam" id="3.40.47.10:FF:000004">
    <property type="entry name" value="3-oxoacyl-[acyl-carrier-protein] synthase 3"/>
    <property type="match status" value="1"/>
</dbReference>
<protein>
    <recommendedName>
        <fullName evidence="3 12">Beta-ketoacyl-[acyl-carrier-protein] synthase III</fullName>
        <shortName evidence="12">Beta-ketoacyl-ACP synthase III</shortName>
        <shortName evidence="12">KAS III</shortName>
        <ecNumber evidence="3 12">2.3.1.180</ecNumber>
    </recommendedName>
    <alternativeName>
        <fullName evidence="12">3-oxoacyl-[acyl-carrier-protein] synthase 3</fullName>
    </alternativeName>
    <alternativeName>
        <fullName evidence="12">3-oxoacyl-[acyl-carrier-protein] synthase III</fullName>
    </alternativeName>
</protein>
<proteinExistence type="inferred from homology"/>
<dbReference type="SUPFAM" id="SSF53901">
    <property type="entry name" value="Thiolase-like"/>
    <property type="match status" value="1"/>
</dbReference>
<dbReference type="AlphaFoldDB" id="A0A7C4CBS4"/>
<organism evidence="15">
    <name type="scientific">candidate division WOR-3 bacterium</name>
    <dbReference type="NCBI Taxonomy" id="2052148"/>
    <lineage>
        <taxon>Bacteria</taxon>
        <taxon>Bacteria division WOR-3</taxon>
    </lineage>
</organism>
<evidence type="ECO:0000256" key="12">
    <source>
        <dbReference type="HAMAP-Rule" id="MF_01815"/>
    </source>
</evidence>
<dbReference type="HAMAP" id="MF_01815">
    <property type="entry name" value="FabH"/>
    <property type="match status" value="1"/>
</dbReference>
<comment type="subunit">
    <text evidence="12">Homodimer.</text>
</comment>
<dbReference type="UniPathway" id="UPA00094"/>
<evidence type="ECO:0000256" key="2">
    <source>
        <dbReference type="ARBA" id="ARBA00008642"/>
    </source>
</evidence>
<keyword evidence="8 12" id="KW-0443">Lipid metabolism</keyword>
<dbReference type="CDD" id="cd00830">
    <property type="entry name" value="KAS_III"/>
    <property type="match status" value="1"/>
</dbReference>
<comment type="pathway">
    <text evidence="1 12">Lipid metabolism; fatty acid biosynthesis.</text>
</comment>
<evidence type="ECO:0000256" key="10">
    <source>
        <dbReference type="ARBA" id="ARBA00023315"/>
    </source>
</evidence>
<evidence type="ECO:0000259" key="14">
    <source>
        <dbReference type="Pfam" id="PF08545"/>
    </source>
</evidence>
<dbReference type="GO" id="GO:0004315">
    <property type="term" value="F:3-oxoacyl-[acyl-carrier-protein] synthase activity"/>
    <property type="evidence" value="ECO:0007669"/>
    <property type="project" value="InterPro"/>
</dbReference>
<feature type="active site" evidence="12">
    <location>
        <position position="113"/>
    </location>
</feature>
<comment type="subcellular location">
    <subcellularLocation>
        <location evidence="12">Cytoplasm</location>
    </subcellularLocation>
</comment>
<comment type="catalytic activity">
    <reaction evidence="11">
        <text>malonyl-[ACP] + acetyl-CoA + H(+) = 3-oxobutanoyl-[ACP] + CO2 + CoA</text>
        <dbReference type="Rhea" id="RHEA:12080"/>
        <dbReference type="Rhea" id="RHEA-COMP:9623"/>
        <dbReference type="Rhea" id="RHEA-COMP:9625"/>
        <dbReference type="ChEBI" id="CHEBI:15378"/>
        <dbReference type="ChEBI" id="CHEBI:16526"/>
        <dbReference type="ChEBI" id="CHEBI:57287"/>
        <dbReference type="ChEBI" id="CHEBI:57288"/>
        <dbReference type="ChEBI" id="CHEBI:78449"/>
        <dbReference type="ChEBI" id="CHEBI:78450"/>
        <dbReference type="EC" id="2.3.1.180"/>
    </reaction>
    <physiologicalReaction direction="left-to-right" evidence="11">
        <dbReference type="Rhea" id="RHEA:12081"/>
    </physiologicalReaction>
</comment>
<evidence type="ECO:0000256" key="3">
    <source>
        <dbReference type="ARBA" id="ARBA00012333"/>
    </source>
</evidence>
<dbReference type="PANTHER" id="PTHR34069:SF2">
    <property type="entry name" value="BETA-KETOACYL-[ACYL-CARRIER-PROTEIN] SYNTHASE III"/>
    <property type="match status" value="1"/>
</dbReference>
<keyword evidence="6 12" id="KW-0808">Transferase</keyword>
<evidence type="ECO:0000256" key="6">
    <source>
        <dbReference type="ARBA" id="ARBA00022679"/>
    </source>
</evidence>
<feature type="active site" evidence="12">
    <location>
        <position position="253"/>
    </location>
</feature>
<keyword evidence="10 12" id="KW-0012">Acyltransferase</keyword>
<dbReference type="NCBIfam" id="TIGR00747">
    <property type="entry name" value="fabH"/>
    <property type="match status" value="1"/>
</dbReference>
<feature type="domain" description="Beta-ketoacyl-[acyl-carrier-protein] synthase III C-terminal" evidence="13">
    <location>
        <begin position="237"/>
        <end position="326"/>
    </location>
</feature>
<evidence type="ECO:0000256" key="4">
    <source>
        <dbReference type="ARBA" id="ARBA00022490"/>
    </source>
</evidence>
<dbReference type="Pfam" id="PF08541">
    <property type="entry name" value="ACP_syn_III_C"/>
    <property type="match status" value="1"/>
</dbReference>
<gene>
    <name evidence="12" type="primary">fabH</name>
    <name evidence="15" type="ORF">ENS41_06785</name>
</gene>
<evidence type="ECO:0000256" key="9">
    <source>
        <dbReference type="ARBA" id="ARBA00023160"/>
    </source>
</evidence>
<comment type="similarity">
    <text evidence="2 12">Belongs to the thiolase-like superfamily. FabH family.</text>
</comment>
<dbReference type="InterPro" id="IPR016039">
    <property type="entry name" value="Thiolase-like"/>
</dbReference>
<keyword evidence="12" id="KW-0511">Multifunctional enzyme</keyword>
<evidence type="ECO:0000256" key="8">
    <source>
        <dbReference type="ARBA" id="ARBA00023098"/>
    </source>
</evidence>
<keyword evidence="7 12" id="KW-0276">Fatty acid metabolism</keyword>
<dbReference type="NCBIfam" id="NF006829">
    <property type="entry name" value="PRK09352.1"/>
    <property type="match status" value="1"/>
</dbReference>
<evidence type="ECO:0000256" key="1">
    <source>
        <dbReference type="ARBA" id="ARBA00005194"/>
    </source>
</evidence>
<reference evidence="15" key="1">
    <citation type="journal article" date="2020" name="mSystems">
        <title>Genome- and Community-Level Interaction Insights into Carbon Utilization and Element Cycling Functions of Hydrothermarchaeota in Hydrothermal Sediment.</title>
        <authorList>
            <person name="Zhou Z."/>
            <person name="Liu Y."/>
            <person name="Xu W."/>
            <person name="Pan J."/>
            <person name="Luo Z.H."/>
            <person name="Li M."/>
        </authorList>
    </citation>
    <scope>NUCLEOTIDE SEQUENCE [LARGE SCALE GENOMIC DNA]</scope>
    <source>
        <strain evidence="15">SpSt-488</strain>
    </source>
</reference>
<comment type="caution">
    <text evidence="15">The sequence shown here is derived from an EMBL/GenBank/DDBJ whole genome shotgun (WGS) entry which is preliminary data.</text>
</comment>
<dbReference type="PANTHER" id="PTHR34069">
    <property type="entry name" value="3-OXOACYL-[ACYL-CARRIER-PROTEIN] SYNTHASE 3"/>
    <property type="match status" value="1"/>
</dbReference>
<comment type="function">
    <text evidence="12">Catalyzes the condensation reaction of fatty acid synthesis by the addition to an acyl acceptor of two carbons from malonyl-ACP. Catalyzes the first condensation reaction which initiates fatty acid synthesis and may therefore play a role in governing the total rate of fatty acid production. Possesses both acetoacetyl-ACP synthase and acetyl transacylase activities. Its substrate specificity determines the biosynthesis of branched-chain and/or straight-chain of fatty acids.</text>
</comment>